<organism evidence="1 2">
    <name type="scientific">Candidatus Chryseopegocella kryptomonas</name>
    <dbReference type="NCBI Taxonomy" id="1633643"/>
    <lineage>
        <taxon>Bacteria</taxon>
        <taxon>Pseudomonadati</taxon>
        <taxon>Candidatus Kryptoniota</taxon>
        <taxon>Candidatus Chryseopegocella</taxon>
    </lineage>
</organism>
<dbReference type="NCBIfam" id="NF033711">
    <property type="entry name" value="T9SS_PorQ"/>
    <property type="match status" value="1"/>
</dbReference>
<keyword evidence="2" id="KW-1185">Reference proteome</keyword>
<accession>A0A0P1NYW9</accession>
<dbReference type="SUPFAM" id="SSF56935">
    <property type="entry name" value="Porins"/>
    <property type="match status" value="1"/>
</dbReference>
<evidence type="ECO:0000313" key="1">
    <source>
        <dbReference type="EMBL" id="CUT03806.1"/>
    </source>
</evidence>
<dbReference type="Gene3D" id="2.40.160.60">
    <property type="entry name" value="Outer membrane protein transport protein (OMPP1/FadL/TodX)"/>
    <property type="match status" value="1"/>
</dbReference>
<protein>
    <recommendedName>
        <fullName evidence="3">Type IX secretion system membrane protein, PorP/SprF family</fullName>
    </recommendedName>
</protein>
<sequence length="308" mass="34108">MRVFVILTIFVSTISFAGGNSTYEFLRLDISPRASSLGGNFIAMIDDPVLLFYNPAGLSTLKGNYASVGFFKHLLDINLGYGVYTQKIGNFANAGVGVIYINYGNFNQTDRYGNEFGNFSAGEIAIIGGLAKEYGNLKYGINTKLIYSSIAGARSIAIAFDIGGMYVIQEQNLAIALTLNNIGTQLNSYISQKENLPFDVKFALSKKLEHLPLRINFGLNKINEQTNKITDRIKNFNIGGEFNISENFDVRFGYNHERRQEMKIAPTLDLTGFSFGLGLKIKNYRFDYSLVSLGKIGSLHQISITAKI</sequence>
<dbReference type="OrthoDB" id="9809953at2"/>
<dbReference type="AlphaFoldDB" id="A0A0P1NYW9"/>
<dbReference type="NCBIfam" id="NF033709">
    <property type="entry name" value="PorV_fam"/>
    <property type="match status" value="1"/>
</dbReference>
<name>A0A0P1NYW9_9BACT</name>
<evidence type="ECO:0000313" key="2">
    <source>
        <dbReference type="Proteomes" id="UP000199197"/>
    </source>
</evidence>
<evidence type="ECO:0008006" key="3">
    <source>
        <dbReference type="Google" id="ProtNLM"/>
    </source>
</evidence>
<dbReference type="Proteomes" id="UP000199197">
    <property type="component" value="Unassembled WGS sequence"/>
</dbReference>
<reference evidence="2" key="1">
    <citation type="submission" date="2015-11" db="EMBL/GenBank/DDBJ databases">
        <authorList>
            <person name="Varghese N."/>
        </authorList>
    </citation>
    <scope>NUCLEOTIDE SEQUENCE [LARGE SCALE GENOMIC DNA]</scope>
    <source>
        <strain evidence="2">JGI-23</strain>
    </source>
</reference>
<proteinExistence type="predicted"/>
<dbReference type="RefSeq" id="WP_159421145.1">
    <property type="nucleotide sequence ID" value="NZ_CZVW01000018.1"/>
</dbReference>
<gene>
    <name evidence="1" type="ORF">JGI23_01558</name>
</gene>
<dbReference type="EMBL" id="CZVW01000018">
    <property type="protein sequence ID" value="CUT03806.1"/>
    <property type="molecule type" value="Genomic_DNA"/>
</dbReference>